<proteinExistence type="predicted"/>
<dbReference type="PATRIC" id="fig|56193.3.peg.4694"/>
<gene>
    <name evidence="1" type="ORF">YP76_22325</name>
</gene>
<keyword evidence="2" id="KW-1185">Reference proteome</keyword>
<dbReference type="Proteomes" id="UP000033874">
    <property type="component" value="Unassembled WGS sequence"/>
</dbReference>
<protein>
    <submittedName>
        <fullName evidence="1">Uncharacterized protein</fullName>
    </submittedName>
</protein>
<dbReference type="STRING" id="56193.YP76_22325"/>
<accession>A0A0M3AJY6</accession>
<dbReference type="AlphaFoldDB" id="A0A0M3AJY6"/>
<evidence type="ECO:0000313" key="2">
    <source>
        <dbReference type="Proteomes" id="UP000033874"/>
    </source>
</evidence>
<name>A0A0M3AJY6_9SPHN</name>
<comment type="caution">
    <text evidence="1">The sequence shown here is derived from an EMBL/GenBank/DDBJ whole genome shotgun (WGS) entry which is preliminary data.</text>
</comment>
<evidence type="ECO:0000313" key="1">
    <source>
        <dbReference type="EMBL" id="KKW90170.1"/>
    </source>
</evidence>
<sequence length="89" mass="9332">MGLALALMAATGCAPGAAPSASWQFATAEIHATADGAFVIRTFDDPAPNLVEGPDRIDREAGAVRHSRIGSHIWIDAALQDKISTETMK</sequence>
<reference evidence="1 2" key="1">
    <citation type="submission" date="2015-04" db="EMBL/GenBank/DDBJ databases">
        <title>Genome sequence of aromatic hydrocarbons-degrading Sphingobium chungbukense DJ77.</title>
        <authorList>
            <person name="Kim Y.-C."/>
            <person name="Chae J.-C."/>
        </authorList>
    </citation>
    <scope>NUCLEOTIDE SEQUENCE [LARGE SCALE GENOMIC DNA]</scope>
    <source>
        <strain evidence="1 2">DJ77</strain>
    </source>
</reference>
<dbReference type="EMBL" id="LBIC01000012">
    <property type="protein sequence ID" value="KKW90170.1"/>
    <property type="molecule type" value="Genomic_DNA"/>
</dbReference>
<organism evidence="1 2">
    <name type="scientific">Sphingobium chungbukense</name>
    <dbReference type="NCBI Taxonomy" id="56193"/>
    <lineage>
        <taxon>Bacteria</taxon>
        <taxon>Pseudomonadati</taxon>
        <taxon>Pseudomonadota</taxon>
        <taxon>Alphaproteobacteria</taxon>
        <taxon>Sphingomonadales</taxon>
        <taxon>Sphingomonadaceae</taxon>
        <taxon>Sphingobium</taxon>
    </lineage>
</organism>